<dbReference type="AlphaFoldDB" id="A0AAV7WH09"/>
<evidence type="ECO:0000313" key="2">
    <source>
        <dbReference type="EMBL" id="KAJ1211560.1"/>
    </source>
</evidence>
<dbReference type="EMBL" id="JANPWB010000002">
    <property type="protein sequence ID" value="KAJ1211560.1"/>
    <property type="molecule type" value="Genomic_DNA"/>
</dbReference>
<keyword evidence="1" id="KW-0732">Signal</keyword>
<name>A0AAV7WH09_PLEWA</name>
<protein>
    <submittedName>
        <fullName evidence="2">Uncharacterized protein</fullName>
    </submittedName>
</protein>
<gene>
    <name evidence="2" type="ORF">NDU88_006918</name>
</gene>
<sequence length="206" mass="21422">MIYFALWPLFIFRGGAPLPLVSGPRARRSTGGAAARFTPSACSPPSRLRRGNPLWGGAFLSQTRAYLIHGARGARRFLFTGDAVFKPEGLGRRSLAQAVLVSFVAAQFAAVVPFTSLFRVGGSVPAPAPSESHIAAPLAVAASGSQSSAPGLAGRRGPIRHLDFDFVSVAPVAFGARGSECVVAGLRGVSRVSEPVGAPRVVFKVL</sequence>
<feature type="signal peptide" evidence="1">
    <location>
        <begin position="1"/>
        <end position="17"/>
    </location>
</feature>
<comment type="caution">
    <text evidence="2">The sequence shown here is derived from an EMBL/GenBank/DDBJ whole genome shotgun (WGS) entry which is preliminary data.</text>
</comment>
<accession>A0AAV7WH09</accession>
<proteinExistence type="predicted"/>
<feature type="chain" id="PRO_5043574725" evidence="1">
    <location>
        <begin position="18"/>
        <end position="206"/>
    </location>
</feature>
<organism evidence="2 3">
    <name type="scientific">Pleurodeles waltl</name>
    <name type="common">Iberian ribbed newt</name>
    <dbReference type="NCBI Taxonomy" id="8319"/>
    <lineage>
        <taxon>Eukaryota</taxon>
        <taxon>Metazoa</taxon>
        <taxon>Chordata</taxon>
        <taxon>Craniata</taxon>
        <taxon>Vertebrata</taxon>
        <taxon>Euteleostomi</taxon>
        <taxon>Amphibia</taxon>
        <taxon>Batrachia</taxon>
        <taxon>Caudata</taxon>
        <taxon>Salamandroidea</taxon>
        <taxon>Salamandridae</taxon>
        <taxon>Pleurodelinae</taxon>
        <taxon>Pleurodeles</taxon>
    </lineage>
</organism>
<dbReference type="Proteomes" id="UP001066276">
    <property type="component" value="Chromosome 1_2"/>
</dbReference>
<evidence type="ECO:0000313" key="3">
    <source>
        <dbReference type="Proteomes" id="UP001066276"/>
    </source>
</evidence>
<evidence type="ECO:0000256" key="1">
    <source>
        <dbReference type="SAM" id="SignalP"/>
    </source>
</evidence>
<keyword evidence="3" id="KW-1185">Reference proteome</keyword>
<reference evidence="2" key="1">
    <citation type="journal article" date="2022" name="bioRxiv">
        <title>Sequencing and chromosome-scale assembly of the giantPleurodeles waltlgenome.</title>
        <authorList>
            <person name="Brown T."/>
            <person name="Elewa A."/>
            <person name="Iarovenko S."/>
            <person name="Subramanian E."/>
            <person name="Araus A.J."/>
            <person name="Petzold A."/>
            <person name="Susuki M."/>
            <person name="Suzuki K.-i.T."/>
            <person name="Hayashi T."/>
            <person name="Toyoda A."/>
            <person name="Oliveira C."/>
            <person name="Osipova E."/>
            <person name="Leigh N.D."/>
            <person name="Simon A."/>
            <person name="Yun M.H."/>
        </authorList>
    </citation>
    <scope>NUCLEOTIDE SEQUENCE</scope>
    <source>
        <strain evidence="2">20211129_DDA</strain>
        <tissue evidence="2">Liver</tissue>
    </source>
</reference>